<dbReference type="Pfam" id="PF13525">
    <property type="entry name" value="YfiO"/>
    <property type="match status" value="1"/>
</dbReference>
<feature type="signal peptide" evidence="2">
    <location>
        <begin position="1"/>
        <end position="19"/>
    </location>
</feature>
<dbReference type="Proteomes" id="UP000243629">
    <property type="component" value="Unassembled WGS sequence"/>
</dbReference>
<evidence type="ECO:0000313" key="4">
    <source>
        <dbReference type="EMBL" id="SFM84802.1"/>
    </source>
</evidence>
<accession>A0A1I4U756</accession>
<evidence type="ECO:0000259" key="3">
    <source>
        <dbReference type="Pfam" id="PF13525"/>
    </source>
</evidence>
<reference evidence="5" key="1">
    <citation type="submission" date="2016-10" db="EMBL/GenBank/DDBJ databases">
        <authorList>
            <person name="Varghese N."/>
            <person name="Submissions S."/>
        </authorList>
    </citation>
    <scope>NUCLEOTIDE SEQUENCE [LARGE SCALE GENOMIC DNA]</scope>
    <source>
        <strain evidence="5">DSM 24213</strain>
    </source>
</reference>
<evidence type="ECO:0000256" key="2">
    <source>
        <dbReference type="SAM" id="SignalP"/>
    </source>
</evidence>
<evidence type="ECO:0000256" key="1">
    <source>
        <dbReference type="ARBA" id="ARBA00022729"/>
    </source>
</evidence>
<organism evidence="4 5">
    <name type="scientific">Halopseudomonas yangmingensis</name>
    <dbReference type="NCBI Taxonomy" id="1720063"/>
    <lineage>
        <taxon>Bacteria</taxon>
        <taxon>Pseudomonadati</taxon>
        <taxon>Pseudomonadota</taxon>
        <taxon>Gammaproteobacteria</taxon>
        <taxon>Pseudomonadales</taxon>
        <taxon>Pseudomonadaceae</taxon>
        <taxon>Halopseudomonas</taxon>
    </lineage>
</organism>
<dbReference type="EMBL" id="FOUI01000018">
    <property type="protein sequence ID" value="SFM84802.1"/>
    <property type="molecule type" value="Genomic_DNA"/>
</dbReference>
<feature type="domain" description="Outer membrane lipoprotein BamD-like" evidence="3">
    <location>
        <begin position="56"/>
        <end position="196"/>
    </location>
</feature>
<gene>
    <name evidence="4" type="ORF">SAMN05216217_11837</name>
</gene>
<dbReference type="STRING" id="1720063.SAMN05216217_11837"/>
<dbReference type="InterPro" id="IPR011990">
    <property type="entry name" value="TPR-like_helical_dom_sf"/>
</dbReference>
<keyword evidence="5" id="KW-1185">Reference proteome</keyword>
<dbReference type="RefSeq" id="WP_177197292.1">
    <property type="nucleotide sequence ID" value="NZ_FOUI01000018.1"/>
</dbReference>
<keyword evidence="4" id="KW-0449">Lipoprotein</keyword>
<dbReference type="AlphaFoldDB" id="A0A1I4U756"/>
<proteinExistence type="predicted"/>
<name>A0A1I4U756_9GAMM</name>
<evidence type="ECO:0000313" key="5">
    <source>
        <dbReference type="Proteomes" id="UP000243629"/>
    </source>
</evidence>
<protein>
    <submittedName>
        <fullName evidence="4">Outer membrane lipoprotein</fullName>
    </submittedName>
</protein>
<sequence length="205" mass="22879">MRILILIVAALWLAGCASTSGPAVEARRSEVLLQLDNGRCDEELSGRVQSLREPDLLLQAAWVCVQQMQTDAAEGLLKTYTASSRQTAHADYAAYLQAVTSLLRFQLAGEDDRQRLVLGREAHQRYAAFVREYPLSAYRQDAANHLQQLHDAMAAAEYRLARLALETGRADEGQQRLRYLQREYPRSPAAADANVLLQQLQGLGR</sequence>
<keyword evidence="1 2" id="KW-0732">Signal</keyword>
<dbReference type="InterPro" id="IPR039565">
    <property type="entry name" value="BamD-like"/>
</dbReference>
<feature type="chain" id="PRO_5017285705" evidence="2">
    <location>
        <begin position="20"/>
        <end position="205"/>
    </location>
</feature>
<dbReference type="PROSITE" id="PS51257">
    <property type="entry name" value="PROKAR_LIPOPROTEIN"/>
    <property type="match status" value="1"/>
</dbReference>
<dbReference type="Gene3D" id="1.25.40.10">
    <property type="entry name" value="Tetratricopeptide repeat domain"/>
    <property type="match status" value="1"/>
</dbReference>